<dbReference type="PRINTS" id="PR00739">
    <property type="entry name" value="GLHYDRLASE26"/>
</dbReference>
<comment type="similarity">
    <text evidence="1 4">Belongs to the glycosyl hydrolase 26 family.</text>
</comment>
<gene>
    <name evidence="6" type="ORF">DMB65_00790</name>
</gene>
<dbReference type="Proteomes" id="UP000247903">
    <property type="component" value="Unassembled WGS sequence"/>
</dbReference>
<evidence type="ECO:0000256" key="4">
    <source>
        <dbReference type="PROSITE-ProRule" id="PRU01100"/>
    </source>
</evidence>
<protein>
    <submittedName>
        <fullName evidence="6">Beta-mannosidase</fullName>
    </submittedName>
</protein>
<dbReference type="PANTHER" id="PTHR40079">
    <property type="entry name" value="MANNAN ENDO-1,4-BETA-MANNOSIDASE E-RELATED"/>
    <property type="match status" value="1"/>
</dbReference>
<dbReference type="InterPro" id="IPR017853">
    <property type="entry name" value="GH"/>
</dbReference>
<dbReference type="Pfam" id="PF02156">
    <property type="entry name" value="Glyco_hydro_26"/>
    <property type="match status" value="1"/>
</dbReference>
<dbReference type="InterPro" id="IPR000805">
    <property type="entry name" value="Glyco_hydro_26"/>
</dbReference>
<keyword evidence="7" id="KW-1185">Reference proteome</keyword>
<organism evidence="6 7">
    <name type="scientific">Flavobacterium cheongpyeongense</name>
    <dbReference type="NCBI Taxonomy" id="2212651"/>
    <lineage>
        <taxon>Bacteria</taxon>
        <taxon>Pseudomonadati</taxon>
        <taxon>Bacteroidota</taxon>
        <taxon>Flavobacteriia</taxon>
        <taxon>Flavobacteriales</taxon>
        <taxon>Flavobacteriaceae</taxon>
        <taxon>Flavobacterium</taxon>
    </lineage>
</organism>
<accession>A0A2V4BUC7</accession>
<dbReference type="GO" id="GO:0006080">
    <property type="term" value="P:substituted mannan metabolic process"/>
    <property type="evidence" value="ECO:0007669"/>
    <property type="project" value="InterPro"/>
</dbReference>
<dbReference type="PROSITE" id="PS51764">
    <property type="entry name" value="GH26"/>
    <property type="match status" value="1"/>
</dbReference>
<dbReference type="OrthoDB" id="9816550at2"/>
<evidence type="ECO:0000256" key="2">
    <source>
        <dbReference type="ARBA" id="ARBA00022801"/>
    </source>
</evidence>
<feature type="domain" description="GH26" evidence="5">
    <location>
        <begin position="59"/>
        <end position="400"/>
    </location>
</feature>
<dbReference type="AlphaFoldDB" id="A0A2V4BUC7"/>
<evidence type="ECO:0000256" key="1">
    <source>
        <dbReference type="ARBA" id="ARBA00007754"/>
    </source>
</evidence>
<dbReference type="InterPro" id="IPR022790">
    <property type="entry name" value="GH26_dom"/>
</dbReference>
<evidence type="ECO:0000313" key="7">
    <source>
        <dbReference type="Proteomes" id="UP000247903"/>
    </source>
</evidence>
<reference evidence="6 7" key="1">
    <citation type="submission" date="2018-05" db="EMBL/GenBank/DDBJ databases">
        <title>Flavobacterium sp. strain IMCC34759, incomplete genome.</title>
        <authorList>
            <person name="Joung Y."/>
            <person name="Cho J."/>
        </authorList>
    </citation>
    <scope>NUCLEOTIDE SEQUENCE [LARGE SCALE GENOMIC DNA]</scope>
    <source>
        <strain evidence="6 7">IMCC34759</strain>
    </source>
</reference>
<sequence length="410" mass="46062">MKNILLKTTFISLILLTFVNCSSDKDPENEVIIDPPVAETAPLTTSNATTYMVDPNATKETVALFYNLKKLAKTKTAIGQQDAFNSFYQDASGDSDIKKNTGYDPAILGSDFMFITDKNNNNQSDNWFYQQEQKITSDVKSAYAKGIINTFSWHLREPNNEDSFYAADMTTEQKNTAFKSILPGGSNNEWYKKKLDKVASVVSNLKGVNGELIPIIFRPFHEFDGSWFWWGANFCTAEEYKAAYKFTVEYLRDTKGVHNVLYAFSPDNSYSTETNYLSRYPGDKYVDVLGMDNYGDFNNQGQTGADKANTKLKIISDYAKSKVKIAALTETGYRVTSSTPPVANWFSTYLYSALTSNSIEISYVMFWNNDSAGYYVPNGSASNDADFKTFAIKTKSALVNSLPKMYELPK</sequence>
<evidence type="ECO:0000313" key="6">
    <source>
        <dbReference type="EMBL" id="PXY42595.1"/>
    </source>
</evidence>
<feature type="active site" description="Nucleophile" evidence="4">
    <location>
        <position position="330"/>
    </location>
</feature>
<name>A0A2V4BUC7_9FLAO</name>
<keyword evidence="3 4" id="KW-0326">Glycosidase</keyword>
<dbReference type="RefSeq" id="WP_110304772.1">
    <property type="nucleotide sequence ID" value="NZ_QJHK01000001.1"/>
</dbReference>
<dbReference type="GO" id="GO:0016985">
    <property type="term" value="F:mannan endo-1,4-beta-mannosidase activity"/>
    <property type="evidence" value="ECO:0007669"/>
    <property type="project" value="InterPro"/>
</dbReference>
<dbReference type="Gene3D" id="3.20.20.80">
    <property type="entry name" value="Glycosidases"/>
    <property type="match status" value="1"/>
</dbReference>
<evidence type="ECO:0000259" key="5">
    <source>
        <dbReference type="PROSITE" id="PS51764"/>
    </source>
</evidence>
<comment type="caution">
    <text evidence="6">The sequence shown here is derived from an EMBL/GenBank/DDBJ whole genome shotgun (WGS) entry which is preliminary data.</text>
</comment>
<proteinExistence type="inferred from homology"/>
<dbReference type="EMBL" id="QJHK01000001">
    <property type="protein sequence ID" value="PXY42595.1"/>
    <property type="molecule type" value="Genomic_DNA"/>
</dbReference>
<dbReference type="PANTHER" id="PTHR40079:SF4">
    <property type="entry name" value="GH26 DOMAIN-CONTAINING PROTEIN-RELATED"/>
    <property type="match status" value="1"/>
</dbReference>
<feature type="active site" description="Proton donor" evidence="4">
    <location>
        <position position="222"/>
    </location>
</feature>
<evidence type="ECO:0000256" key="3">
    <source>
        <dbReference type="ARBA" id="ARBA00023295"/>
    </source>
</evidence>
<keyword evidence="2 4" id="KW-0378">Hydrolase</keyword>
<dbReference type="SUPFAM" id="SSF51445">
    <property type="entry name" value="(Trans)glycosidases"/>
    <property type="match status" value="1"/>
</dbReference>